<dbReference type="AlphaFoldDB" id="A0AA37Q0X4"/>
<evidence type="ECO:0000313" key="4">
    <source>
        <dbReference type="EMBL" id="GLC24484.1"/>
    </source>
</evidence>
<dbReference type="InterPro" id="IPR027385">
    <property type="entry name" value="Beta-barrel_OMP"/>
</dbReference>
<dbReference type="RefSeq" id="WP_284348933.1">
    <property type="nucleotide sequence ID" value="NZ_BRXS01000002.1"/>
</dbReference>
<name>A0AA37Q0X4_9BACT</name>
<accession>A0AA37Q0X4</accession>
<feature type="chain" id="PRO_5041454224" description="Outer membrane protein beta-barrel domain-containing protein" evidence="2">
    <location>
        <begin position="24"/>
        <end position="186"/>
    </location>
</feature>
<dbReference type="Proteomes" id="UP001161325">
    <property type="component" value="Unassembled WGS sequence"/>
</dbReference>
<organism evidence="4 5">
    <name type="scientific">Roseisolibacter agri</name>
    <dbReference type="NCBI Taxonomy" id="2014610"/>
    <lineage>
        <taxon>Bacteria</taxon>
        <taxon>Pseudomonadati</taxon>
        <taxon>Gemmatimonadota</taxon>
        <taxon>Gemmatimonadia</taxon>
        <taxon>Gemmatimonadales</taxon>
        <taxon>Gemmatimonadaceae</taxon>
        <taxon>Roseisolibacter</taxon>
    </lineage>
</organism>
<dbReference type="Pfam" id="PF13505">
    <property type="entry name" value="OMP_b-brl"/>
    <property type="match status" value="1"/>
</dbReference>
<evidence type="ECO:0000256" key="1">
    <source>
        <dbReference type="ARBA" id="ARBA00022729"/>
    </source>
</evidence>
<dbReference type="InterPro" id="IPR011250">
    <property type="entry name" value="OMP/PagP_B-barrel"/>
</dbReference>
<feature type="signal peptide" evidence="2">
    <location>
        <begin position="1"/>
        <end position="23"/>
    </location>
</feature>
<keyword evidence="5" id="KW-1185">Reference proteome</keyword>
<evidence type="ECO:0000259" key="3">
    <source>
        <dbReference type="Pfam" id="PF13505"/>
    </source>
</evidence>
<reference evidence="4" key="1">
    <citation type="submission" date="2022-08" db="EMBL/GenBank/DDBJ databases">
        <title>Draft genome sequencing of Roseisolibacter agri AW1220.</title>
        <authorList>
            <person name="Tobiishi Y."/>
            <person name="Tonouchi A."/>
        </authorList>
    </citation>
    <scope>NUCLEOTIDE SEQUENCE</scope>
    <source>
        <strain evidence="4">AW1220</strain>
    </source>
</reference>
<proteinExistence type="predicted"/>
<evidence type="ECO:0000313" key="5">
    <source>
        <dbReference type="Proteomes" id="UP001161325"/>
    </source>
</evidence>
<protein>
    <recommendedName>
        <fullName evidence="3">Outer membrane protein beta-barrel domain-containing protein</fullName>
    </recommendedName>
</protein>
<dbReference type="EMBL" id="BRXS01000002">
    <property type="protein sequence ID" value="GLC24484.1"/>
    <property type="molecule type" value="Genomic_DNA"/>
</dbReference>
<evidence type="ECO:0000256" key="2">
    <source>
        <dbReference type="SAM" id="SignalP"/>
    </source>
</evidence>
<comment type="caution">
    <text evidence="4">The sequence shown here is derived from an EMBL/GenBank/DDBJ whole genome shotgun (WGS) entry which is preliminary data.</text>
</comment>
<keyword evidence="1 2" id="KW-0732">Signal</keyword>
<gene>
    <name evidence="4" type="ORF">rosag_09970</name>
</gene>
<dbReference type="Gene3D" id="2.40.160.20">
    <property type="match status" value="1"/>
</dbReference>
<sequence>MTTLRRILAAAPLALALTTAAHAQTTGTGAPTRPVSFGVAGGLSIPTGDFGDVLESGFLAGGLLEFTRPASPIAFRVEVDYQRFSIKDELDIGSPSDTRVISGVANVLYKFAGETARPYLLGGVGLFNVGATVEGADSENKFGFNLGAGLEIPLSGITAFGDIRYQSIQTENTALNLIPIRVGIRF</sequence>
<dbReference type="SUPFAM" id="SSF56925">
    <property type="entry name" value="OMPA-like"/>
    <property type="match status" value="1"/>
</dbReference>
<feature type="domain" description="Outer membrane protein beta-barrel" evidence="3">
    <location>
        <begin position="13"/>
        <end position="186"/>
    </location>
</feature>